<evidence type="ECO:0000256" key="2">
    <source>
        <dbReference type="ARBA" id="ARBA00022692"/>
    </source>
</evidence>
<evidence type="ECO:0000313" key="9">
    <source>
        <dbReference type="Proteomes" id="UP001149607"/>
    </source>
</evidence>
<evidence type="ECO:0000256" key="3">
    <source>
        <dbReference type="ARBA" id="ARBA00022989"/>
    </source>
</evidence>
<feature type="transmembrane region" description="Helical" evidence="5">
    <location>
        <begin position="61"/>
        <end position="79"/>
    </location>
</feature>
<dbReference type="PANTHER" id="PTHR30566:SF27">
    <property type="entry name" value="MECHANOSENSITIVE ION CHANNEL PROTEIN"/>
    <property type="match status" value="1"/>
</dbReference>
<keyword evidence="2 5" id="KW-0812">Transmembrane</keyword>
<reference evidence="7" key="1">
    <citation type="submission" date="2022-10" db="EMBL/GenBank/DDBJ databases">
        <authorList>
            <person name="Boutroux M."/>
        </authorList>
    </citation>
    <scope>NUCLEOTIDE SEQUENCE</scope>
    <source>
        <strain evidence="7">51.81</strain>
    </source>
</reference>
<dbReference type="InterPro" id="IPR010920">
    <property type="entry name" value="LSM_dom_sf"/>
</dbReference>
<proteinExistence type="predicted"/>
<comment type="subcellular location">
    <subcellularLocation>
        <location evidence="1">Membrane</location>
    </subcellularLocation>
</comment>
<dbReference type="InterPro" id="IPR006685">
    <property type="entry name" value="MscS_channel_2nd"/>
</dbReference>
<keyword evidence="4 5" id="KW-0472">Membrane</keyword>
<dbReference type="SUPFAM" id="SSF50182">
    <property type="entry name" value="Sm-like ribonucleoproteins"/>
    <property type="match status" value="1"/>
</dbReference>
<evidence type="ECO:0000313" key="8">
    <source>
        <dbReference type="EMBL" id="WWY04206.1"/>
    </source>
</evidence>
<evidence type="ECO:0000256" key="1">
    <source>
        <dbReference type="ARBA" id="ARBA00004370"/>
    </source>
</evidence>
<dbReference type="EMBL" id="CP146598">
    <property type="protein sequence ID" value="WWY04206.1"/>
    <property type="molecule type" value="Genomic_DNA"/>
</dbReference>
<evidence type="ECO:0000256" key="4">
    <source>
        <dbReference type="ARBA" id="ARBA00023136"/>
    </source>
</evidence>
<evidence type="ECO:0000256" key="5">
    <source>
        <dbReference type="SAM" id="Phobius"/>
    </source>
</evidence>
<accession>A0A9X4E1I3</accession>
<dbReference type="Pfam" id="PF00924">
    <property type="entry name" value="MS_channel_2nd"/>
    <property type="match status" value="1"/>
</dbReference>
<organism evidence="7">
    <name type="scientific">Neisseria leonii</name>
    <dbReference type="NCBI Taxonomy" id="2995413"/>
    <lineage>
        <taxon>Bacteria</taxon>
        <taxon>Pseudomonadati</taxon>
        <taxon>Pseudomonadota</taxon>
        <taxon>Betaproteobacteria</taxon>
        <taxon>Neisseriales</taxon>
        <taxon>Neisseriaceae</taxon>
        <taxon>Neisseria</taxon>
    </lineage>
</organism>
<keyword evidence="3 5" id="KW-1133">Transmembrane helix</keyword>
<gene>
    <name evidence="7" type="ORF">ORY91_001243</name>
    <name evidence="8" type="ORF">V9W64_06235</name>
</gene>
<feature type="transmembrane region" description="Helical" evidence="5">
    <location>
        <begin position="18"/>
        <end position="40"/>
    </location>
</feature>
<dbReference type="AlphaFoldDB" id="A0A9X4E1I3"/>
<keyword evidence="9" id="KW-1185">Reference proteome</keyword>
<dbReference type="PANTHER" id="PTHR30566">
    <property type="entry name" value="YNAI-RELATED MECHANOSENSITIVE ION CHANNEL"/>
    <property type="match status" value="1"/>
</dbReference>
<dbReference type="GO" id="GO:0016020">
    <property type="term" value="C:membrane"/>
    <property type="evidence" value="ECO:0007669"/>
    <property type="project" value="UniProtKB-SubCell"/>
</dbReference>
<evidence type="ECO:0000313" key="7">
    <source>
        <dbReference type="EMBL" id="MDD9327831.1"/>
    </source>
</evidence>
<dbReference type="EMBL" id="JAPQFL010000003">
    <property type="protein sequence ID" value="MDD9327831.1"/>
    <property type="molecule type" value="Genomic_DNA"/>
</dbReference>
<dbReference type="GO" id="GO:0008381">
    <property type="term" value="F:mechanosensitive monoatomic ion channel activity"/>
    <property type="evidence" value="ECO:0007669"/>
    <property type="project" value="UniProtKB-ARBA"/>
</dbReference>
<reference evidence="8" key="2">
    <citation type="submission" date="2024-02" db="EMBL/GenBank/DDBJ databases">
        <title>Neisseria leonii sp. nov.</title>
        <authorList>
            <person name="Boutroux M."/>
            <person name="Favre-Rochex S."/>
            <person name="Gorgette O."/>
            <person name="Touak G."/>
            <person name="Muhle E."/>
            <person name="Chesneau O."/>
            <person name="Clermont D."/>
            <person name="Rahi P."/>
        </authorList>
    </citation>
    <scope>NUCLEOTIDE SEQUENCE</scope>
    <source>
        <strain evidence="8">51.81</strain>
    </source>
</reference>
<dbReference type="Gene3D" id="2.30.30.60">
    <property type="match status" value="1"/>
</dbReference>
<feature type="domain" description="Mechanosensitive ion channel MscS" evidence="6">
    <location>
        <begin position="100"/>
        <end position="165"/>
    </location>
</feature>
<dbReference type="InterPro" id="IPR023408">
    <property type="entry name" value="MscS_beta-dom_sf"/>
</dbReference>
<protein>
    <submittedName>
        <fullName evidence="8">Mechanosensitive ion channel domain-containing protein</fullName>
    </submittedName>
    <submittedName>
        <fullName evidence="7">Mechanosensitive ion channel family protein</fullName>
    </submittedName>
</protein>
<name>A0A9X4E1I3_9NEIS</name>
<sequence length="285" mass="32156">MWQTIQQFFLNPPLRTDIAASLLLLPAIWLLRELAVRLYFRRHPDLDIEGKRRVLVGSRNVGLLLFIFGLFAVWAAQIQTFALSMVALAAATVLATKELIMCLLGSLLRFTTRQYSVGDYITVNQMRGRVVDINLFNTLMMQIGPHDLIGQLSGKTISFPNSLLLSAPVSRDNTLGAFVVHTLDIPVPIHLDSDRIIPVLEDVLHRACDPYIAQMTEYFEAVQVQTMFITPAAVPRVSRVPHDDKVYHIVVRFASPLPKRLEIQQAVLDAYIRVQYRLLNPGQTA</sequence>
<evidence type="ECO:0000259" key="6">
    <source>
        <dbReference type="Pfam" id="PF00924"/>
    </source>
</evidence>
<feature type="transmembrane region" description="Helical" evidence="5">
    <location>
        <begin position="85"/>
        <end position="108"/>
    </location>
</feature>
<dbReference type="RefSeq" id="WP_274585185.1">
    <property type="nucleotide sequence ID" value="NZ_CP146598.1"/>
</dbReference>
<dbReference type="Proteomes" id="UP001149607">
    <property type="component" value="Chromosome"/>
</dbReference>